<dbReference type="EMBL" id="CM003380">
    <property type="protein sequence ID" value="KOM55944.1"/>
    <property type="molecule type" value="Genomic_DNA"/>
</dbReference>
<dbReference type="AlphaFoldDB" id="A0A0L9VML0"/>
<gene>
    <name evidence="1" type="ORF">LR48_Vigan10g183600</name>
</gene>
<accession>A0A0L9VML0</accession>
<organism evidence="1 2">
    <name type="scientific">Phaseolus angularis</name>
    <name type="common">Azuki bean</name>
    <name type="synonym">Vigna angularis</name>
    <dbReference type="NCBI Taxonomy" id="3914"/>
    <lineage>
        <taxon>Eukaryota</taxon>
        <taxon>Viridiplantae</taxon>
        <taxon>Streptophyta</taxon>
        <taxon>Embryophyta</taxon>
        <taxon>Tracheophyta</taxon>
        <taxon>Spermatophyta</taxon>
        <taxon>Magnoliopsida</taxon>
        <taxon>eudicotyledons</taxon>
        <taxon>Gunneridae</taxon>
        <taxon>Pentapetalae</taxon>
        <taxon>rosids</taxon>
        <taxon>fabids</taxon>
        <taxon>Fabales</taxon>
        <taxon>Fabaceae</taxon>
        <taxon>Papilionoideae</taxon>
        <taxon>50 kb inversion clade</taxon>
        <taxon>NPAAA clade</taxon>
        <taxon>indigoferoid/millettioid clade</taxon>
        <taxon>Phaseoleae</taxon>
        <taxon>Vigna</taxon>
    </lineage>
</organism>
<evidence type="ECO:0000313" key="1">
    <source>
        <dbReference type="EMBL" id="KOM55944.1"/>
    </source>
</evidence>
<evidence type="ECO:0000313" key="2">
    <source>
        <dbReference type="Proteomes" id="UP000053144"/>
    </source>
</evidence>
<dbReference type="Gramene" id="KOM55944">
    <property type="protein sequence ID" value="KOM55944"/>
    <property type="gene ID" value="LR48_Vigan10g183600"/>
</dbReference>
<sequence length="136" mass="15537">MAHFRRMKEPLDESINRLSFPLKKEVGRKVNVDMKYVERWFECARCVILAGVDEDQLADNSNPHLKNMALDALIIGYSTAENSPFLRKLPKALALRVLVVVELSYEWIDGFFLGMNKVMALRPPPLPPLTNQDVPN</sequence>
<proteinExistence type="predicted"/>
<protein>
    <submittedName>
        <fullName evidence="1">Uncharacterized protein</fullName>
    </submittedName>
</protein>
<name>A0A0L9VML0_PHAAN</name>
<dbReference type="Proteomes" id="UP000053144">
    <property type="component" value="Chromosome 10"/>
</dbReference>
<reference evidence="2" key="1">
    <citation type="journal article" date="2015" name="Proc. Natl. Acad. Sci. U.S.A.">
        <title>Genome sequencing of adzuki bean (Vigna angularis) provides insight into high starch and low fat accumulation and domestication.</title>
        <authorList>
            <person name="Yang K."/>
            <person name="Tian Z."/>
            <person name="Chen C."/>
            <person name="Luo L."/>
            <person name="Zhao B."/>
            <person name="Wang Z."/>
            <person name="Yu L."/>
            <person name="Li Y."/>
            <person name="Sun Y."/>
            <person name="Li W."/>
            <person name="Chen Y."/>
            <person name="Li Y."/>
            <person name="Zhang Y."/>
            <person name="Ai D."/>
            <person name="Zhao J."/>
            <person name="Shang C."/>
            <person name="Ma Y."/>
            <person name="Wu B."/>
            <person name="Wang M."/>
            <person name="Gao L."/>
            <person name="Sun D."/>
            <person name="Zhang P."/>
            <person name="Guo F."/>
            <person name="Wang W."/>
            <person name="Li Y."/>
            <person name="Wang J."/>
            <person name="Varshney R.K."/>
            <person name="Wang J."/>
            <person name="Ling H.Q."/>
            <person name="Wan P."/>
        </authorList>
    </citation>
    <scope>NUCLEOTIDE SEQUENCE</scope>
    <source>
        <strain evidence="2">cv. Jingnong 6</strain>
    </source>
</reference>